<feature type="compositionally biased region" description="Gly residues" evidence="1">
    <location>
        <begin position="399"/>
        <end position="411"/>
    </location>
</feature>
<comment type="caution">
    <text evidence="3">The sequence shown here is derived from an EMBL/GenBank/DDBJ whole genome shotgun (WGS) entry which is preliminary data.</text>
</comment>
<dbReference type="Pfam" id="PF02120">
    <property type="entry name" value="Flg_hook"/>
    <property type="match status" value="1"/>
</dbReference>
<proteinExistence type="predicted"/>
<gene>
    <name evidence="3" type="ORF">I9W95_04270</name>
</gene>
<feature type="region of interest" description="Disordered" evidence="1">
    <location>
        <begin position="165"/>
        <end position="220"/>
    </location>
</feature>
<evidence type="ECO:0000313" key="4">
    <source>
        <dbReference type="Proteomes" id="UP000714380"/>
    </source>
</evidence>
<feature type="domain" description="Flagellar hook-length control protein-like C-terminal" evidence="2">
    <location>
        <begin position="316"/>
        <end position="396"/>
    </location>
</feature>
<dbReference type="Proteomes" id="UP000714380">
    <property type="component" value="Unassembled WGS sequence"/>
</dbReference>
<feature type="compositionally biased region" description="Polar residues" evidence="1">
    <location>
        <begin position="433"/>
        <end position="442"/>
    </location>
</feature>
<dbReference type="InterPro" id="IPR038610">
    <property type="entry name" value="FliK-like_C_sf"/>
</dbReference>
<keyword evidence="4" id="KW-1185">Reference proteome</keyword>
<keyword evidence="3" id="KW-0966">Cell projection</keyword>
<keyword evidence="3" id="KW-0969">Cilium</keyword>
<dbReference type="CDD" id="cd17470">
    <property type="entry name" value="T3SS_Flik_C"/>
    <property type="match status" value="1"/>
</dbReference>
<protein>
    <submittedName>
        <fullName evidence="3">Flagellar hook-length control protein FliK</fullName>
    </submittedName>
</protein>
<sequence>MNATGSNTTPLGLLAMQGQNPDSGLSALMMPGESDAEFSAVMAELMSPVSTTPESAGGLSLLQTLPPGDEGLPQGPLLPQLMVADGEIPLPAKSPAVDDLLGRIEQAQSPLAIRTIQATDETAAVDAASDEESVAGLADGERDDDAQAVMYSPLAVAATPASANSASTAADKPLSSQTGLRQKTLGDPRVAPDSRVHTEPAEGADSELVDGLAADEPGSDFYLPEEQRRMTPAVAAQTTANVAQQAAPTATPQTPLAAAIAAHSEQLDASSASAEELSAEAVAEAEMTQAEQIHLRRERLEFGQDRREWGGALGARILTMVAEDVQEARIQLDPPELGSLEVKVRVSQEQATIQVHAQNPQVREVLEASAHRLRDALSGQGLTLHGFDVSDQSSSSGSGFAGQGKGDGQGHADGWPSAETDDEMMAERPAAISSHSLLDTFA</sequence>
<organism evidence="3 4">
    <name type="scientific">Thalassolituus marinus</name>
    <dbReference type="NCBI Taxonomy" id="671053"/>
    <lineage>
        <taxon>Bacteria</taxon>
        <taxon>Pseudomonadati</taxon>
        <taxon>Pseudomonadota</taxon>
        <taxon>Gammaproteobacteria</taxon>
        <taxon>Oceanospirillales</taxon>
        <taxon>Oceanospirillaceae</taxon>
        <taxon>Thalassolituus</taxon>
    </lineage>
</organism>
<evidence type="ECO:0000256" key="1">
    <source>
        <dbReference type="SAM" id="MobiDB-lite"/>
    </source>
</evidence>
<reference evidence="3 4" key="1">
    <citation type="submission" date="2020-12" db="EMBL/GenBank/DDBJ databases">
        <title>Novel Thalassolituus-related marine hydrocarbonoclastic bacteria mediated algae-derived hydrocarbons mineralization in twilight zone of the northern South China Sea.</title>
        <authorList>
            <person name="Dong C."/>
        </authorList>
    </citation>
    <scope>NUCLEOTIDE SEQUENCE [LARGE SCALE GENOMIC DNA]</scope>
    <source>
        <strain evidence="3 4">IMCC1826</strain>
    </source>
</reference>
<dbReference type="RefSeq" id="WP_225672191.1">
    <property type="nucleotide sequence ID" value="NZ_JAEDAH010000019.1"/>
</dbReference>
<feature type="compositionally biased region" description="Low complexity" evidence="1">
    <location>
        <begin position="388"/>
        <end position="398"/>
    </location>
</feature>
<evidence type="ECO:0000313" key="3">
    <source>
        <dbReference type="EMBL" id="MCA6062818.1"/>
    </source>
</evidence>
<name>A0ABS7ZM90_9GAMM</name>
<dbReference type="PANTHER" id="PTHR37533:SF2">
    <property type="entry name" value="FLAGELLAR HOOK-LENGTH CONTROL PROTEIN"/>
    <property type="match status" value="1"/>
</dbReference>
<dbReference type="Gene3D" id="3.30.750.140">
    <property type="match status" value="1"/>
</dbReference>
<feature type="region of interest" description="Disordered" evidence="1">
    <location>
        <begin position="388"/>
        <end position="442"/>
    </location>
</feature>
<keyword evidence="3" id="KW-0282">Flagellum</keyword>
<accession>A0ABS7ZM90</accession>
<evidence type="ECO:0000259" key="2">
    <source>
        <dbReference type="Pfam" id="PF02120"/>
    </source>
</evidence>
<dbReference type="PANTHER" id="PTHR37533">
    <property type="entry name" value="FLAGELLAR HOOK-LENGTH CONTROL PROTEIN"/>
    <property type="match status" value="1"/>
</dbReference>
<feature type="compositionally biased region" description="Basic and acidic residues" evidence="1">
    <location>
        <begin position="184"/>
        <end position="200"/>
    </location>
</feature>
<feature type="region of interest" description="Disordered" evidence="1">
    <location>
        <begin position="122"/>
        <end position="142"/>
    </location>
</feature>
<dbReference type="InterPro" id="IPR052563">
    <property type="entry name" value="FliK"/>
</dbReference>
<dbReference type="InterPro" id="IPR021136">
    <property type="entry name" value="Flagellar_hook_control-like_C"/>
</dbReference>
<dbReference type="EMBL" id="JAEDAH010000019">
    <property type="protein sequence ID" value="MCA6062818.1"/>
    <property type="molecule type" value="Genomic_DNA"/>
</dbReference>